<dbReference type="PROSITE" id="PS00177">
    <property type="entry name" value="TOPOISOMERASE_II"/>
    <property type="match status" value="1"/>
</dbReference>
<comment type="subunit">
    <text evidence="10 11">Heterotetramer composed of ParC and ParE.</text>
</comment>
<dbReference type="InterPro" id="IPR013759">
    <property type="entry name" value="Topo_IIA_B_C"/>
</dbReference>
<dbReference type="InterPro" id="IPR018522">
    <property type="entry name" value="TopoIIA_CS"/>
</dbReference>
<dbReference type="GO" id="GO:0007059">
    <property type="term" value="P:chromosome segregation"/>
    <property type="evidence" value="ECO:0007669"/>
    <property type="project" value="UniProtKB-UniRule"/>
</dbReference>
<dbReference type="Proteomes" id="UP000239434">
    <property type="component" value="Unassembled WGS sequence"/>
</dbReference>
<evidence type="ECO:0000256" key="3">
    <source>
        <dbReference type="ARBA" id="ARBA00022723"/>
    </source>
</evidence>
<dbReference type="NCBIfam" id="TIGR01055">
    <property type="entry name" value="parE_Gneg"/>
    <property type="match status" value="1"/>
</dbReference>
<dbReference type="EMBL" id="PVBR01000033">
    <property type="protein sequence ID" value="PRD40719.1"/>
    <property type="molecule type" value="Genomic_DNA"/>
</dbReference>
<dbReference type="InterPro" id="IPR006171">
    <property type="entry name" value="TOPRIM_dom"/>
</dbReference>
<evidence type="ECO:0000256" key="6">
    <source>
        <dbReference type="ARBA" id="ARBA00022842"/>
    </source>
</evidence>
<sequence>MDDSNDLFTRVVNNARERQAVQETAAPDVAVPLTTGKAPSPVLPVATPPAPQRAALRIDNNEYNASAIRVLEGLEPVRLRPGMYIGGTDEKALHHLFAEVIDNCMDEAVAGHANFIEVHLDAEGFLTVTDNGRGIPVENHPQVPGKSTLEVIMTKLHAGGKFDGKAYETSGGLHGVGVSVVNALSDLLEVEVARNRKLYRQRFSRGIPQGGLEELGEVHNRRGTRVRFHPDPDIFGRHAKFDPVRLCRMARSKAYLFGGVEIRWSCDPTLLDPRKDTPEKAIFHFPGGLKDYLAASLGKEYQVTREIFAGKTEKQGGHGAVEWAITWHGGDGFVNSYCNTIPTAEGGTHEAGLRIAVTRGLKAYAELTNNKRASIITTDDVMISAAAMMSVFIREPEFVGQTKDRLATTEAQRIVENAIRDPFDHWLAASPQEASKLLDWVVERAEERVRRRQEKEVTRKSAVRKLRLPGKLADCTQNAAAGAELFIVEGDSAGGSAKQARNRANQAILPLRGKILNVASAGRDKLTANQQLADLIQALGCGTRSKYRVEDLRYDRIIVMTDADVDGAHIASLLITFFYQEMPDLIRDGHLYLAVPPLYRLSQGGKIAYARDDAHKDELLNTMFTGKGKIEIGRFKGLGEMRAEQLKETTMDPRKRMLLRVALTEETASETKNAVDDLMGTKPDARFRFIQDRAAFVEELDI</sequence>
<protein>
    <recommendedName>
        <fullName evidence="11">DNA topoisomerase 4 subunit B</fullName>
        <ecNumber evidence="11">5.6.2.2</ecNumber>
    </recommendedName>
    <alternativeName>
        <fullName evidence="11">Topoisomerase IV subunit B</fullName>
    </alternativeName>
</protein>
<dbReference type="PRINTS" id="PR01159">
    <property type="entry name" value="DNAGYRASEB"/>
</dbReference>
<organism evidence="13 14">
    <name type="scientific">Phyllobacterium phragmitis</name>
    <dbReference type="NCBI Taxonomy" id="2670329"/>
    <lineage>
        <taxon>Bacteria</taxon>
        <taxon>Pseudomonadati</taxon>
        <taxon>Pseudomonadota</taxon>
        <taxon>Alphaproteobacteria</taxon>
        <taxon>Hyphomicrobiales</taxon>
        <taxon>Phyllobacteriaceae</taxon>
        <taxon>Phyllobacterium</taxon>
    </lineage>
</organism>
<dbReference type="InterPro" id="IPR036890">
    <property type="entry name" value="HATPase_C_sf"/>
</dbReference>
<name>A0A2S9IJM8_9HYPH</name>
<keyword evidence="7 11" id="KW-0799">Topoisomerase</keyword>
<keyword evidence="5 11" id="KW-0067">ATP-binding</keyword>
<comment type="cofactor">
    <cofactor evidence="2">
        <name>Mg(2+)</name>
        <dbReference type="ChEBI" id="CHEBI:18420"/>
    </cofactor>
</comment>
<feature type="domain" description="Toprim" evidence="12">
    <location>
        <begin position="483"/>
        <end position="597"/>
    </location>
</feature>
<dbReference type="PANTHER" id="PTHR45866:SF4">
    <property type="entry name" value="DNA TOPOISOMERASE 4 SUBUNIT B"/>
    <property type="match status" value="1"/>
</dbReference>
<feature type="binding site" evidence="11">
    <location>
        <position position="63"/>
    </location>
    <ligand>
        <name>ATP</name>
        <dbReference type="ChEBI" id="CHEBI:30616"/>
    </ligand>
</feature>
<dbReference type="GO" id="GO:0005524">
    <property type="term" value="F:ATP binding"/>
    <property type="evidence" value="ECO:0007669"/>
    <property type="project" value="UniProtKB-UniRule"/>
</dbReference>
<dbReference type="Pfam" id="PF00986">
    <property type="entry name" value="DNA_gyraseB_C"/>
    <property type="match status" value="1"/>
</dbReference>
<keyword evidence="14" id="KW-1185">Reference proteome</keyword>
<dbReference type="GO" id="GO:0003677">
    <property type="term" value="F:DNA binding"/>
    <property type="evidence" value="ECO:0007669"/>
    <property type="project" value="UniProtKB-UniRule"/>
</dbReference>
<evidence type="ECO:0000313" key="13">
    <source>
        <dbReference type="EMBL" id="PRD40719.1"/>
    </source>
</evidence>
<dbReference type="Gene3D" id="3.30.565.10">
    <property type="entry name" value="Histidine kinase-like ATPase, C-terminal domain"/>
    <property type="match status" value="1"/>
</dbReference>
<comment type="caution">
    <text evidence="13">The sequence shown here is derived from an EMBL/GenBank/DDBJ whole genome shotgun (WGS) entry which is preliminary data.</text>
</comment>
<dbReference type="FunFam" id="3.40.50.670:FF:000006">
    <property type="entry name" value="DNA topoisomerase (ATP-hydrolyzing)"/>
    <property type="match status" value="1"/>
</dbReference>
<dbReference type="EC" id="5.6.2.2" evidence="11"/>
<dbReference type="InterPro" id="IPR000565">
    <property type="entry name" value="Topo_IIA_B"/>
</dbReference>
<keyword evidence="6" id="KW-0460">Magnesium</keyword>
<dbReference type="InterPro" id="IPR001241">
    <property type="entry name" value="Topo_IIA"/>
</dbReference>
<dbReference type="Pfam" id="PF02518">
    <property type="entry name" value="HATPase_c"/>
    <property type="match status" value="1"/>
</dbReference>
<dbReference type="InterPro" id="IPR013506">
    <property type="entry name" value="Topo_IIA_bsu_dom2"/>
</dbReference>
<dbReference type="Gene3D" id="3.30.230.10">
    <property type="match status" value="1"/>
</dbReference>
<dbReference type="FunFam" id="3.30.230.10:FF:000047">
    <property type="entry name" value="DNA topoisomerase 4 subunit B"/>
    <property type="match status" value="1"/>
</dbReference>
<accession>A0A2S9IJM8</accession>
<dbReference type="GO" id="GO:0006265">
    <property type="term" value="P:DNA topological change"/>
    <property type="evidence" value="ECO:0007669"/>
    <property type="project" value="UniProtKB-UniRule"/>
</dbReference>
<evidence type="ECO:0000256" key="7">
    <source>
        <dbReference type="ARBA" id="ARBA00023029"/>
    </source>
</evidence>
<evidence type="ECO:0000256" key="5">
    <source>
        <dbReference type="ARBA" id="ARBA00022840"/>
    </source>
</evidence>
<dbReference type="FunFam" id="3.30.565.10:FF:000002">
    <property type="entry name" value="DNA gyrase subunit B"/>
    <property type="match status" value="1"/>
</dbReference>
<dbReference type="InterPro" id="IPR002288">
    <property type="entry name" value="DNA_gyrase_B_C"/>
</dbReference>
<feature type="binding site" evidence="11">
    <location>
        <position position="403"/>
    </location>
    <ligand>
        <name>ATP</name>
        <dbReference type="ChEBI" id="CHEBI:30616"/>
    </ligand>
</feature>
<dbReference type="SMART" id="SM00433">
    <property type="entry name" value="TOP2c"/>
    <property type="match status" value="1"/>
</dbReference>
<feature type="site" description="Interaction with DNA" evidence="11">
    <location>
        <position position="569"/>
    </location>
</feature>
<gene>
    <name evidence="11 13" type="primary">parE</name>
    <name evidence="13" type="ORF">C5748_25485</name>
</gene>
<dbReference type="InterPro" id="IPR020568">
    <property type="entry name" value="Ribosomal_Su5_D2-typ_SF"/>
</dbReference>
<feature type="site" description="Interaction with DNA" evidence="11">
    <location>
        <position position="686"/>
    </location>
</feature>
<dbReference type="PROSITE" id="PS50880">
    <property type="entry name" value="TOPRIM"/>
    <property type="match status" value="1"/>
</dbReference>
<evidence type="ECO:0000256" key="2">
    <source>
        <dbReference type="ARBA" id="ARBA00001946"/>
    </source>
</evidence>
<keyword evidence="9 11" id="KW-0413">Isomerase</keyword>
<dbReference type="AlphaFoldDB" id="A0A2S9IJM8"/>
<comment type="similarity">
    <text evidence="11">Belongs to the type II topoisomerase family. ParE type 1 subfamily.</text>
</comment>
<evidence type="ECO:0000259" key="12">
    <source>
        <dbReference type="PROSITE" id="PS50880"/>
    </source>
</evidence>
<dbReference type="Pfam" id="PF01751">
    <property type="entry name" value="Toprim"/>
    <property type="match status" value="1"/>
</dbReference>
<evidence type="ECO:0000256" key="11">
    <source>
        <dbReference type="HAMAP-Rule" id="MF_00938"/>
    </source>
</evidence>
<evidence type="ECO:0000313" key="14">
    <source>
        <dbReference type="Proteomes" id="UP000239434"/>
    </source>
</evidence>
<evidence type="ECO:0000256" key="8">
    <source>
        <dbReference type="ARBA" id="ARBA00023125"/>
    </source>
</evidence>
<feature type="binding site" evidence="11">
    <location>
        <position position="103"/>
    </location>
    <ligand>
        <name>ATP</name>
        <dbReference type="ChEBI" id="CHEBI:30616"/>
    </ligand>
</feature>
<dbReference type="Gene3D" id="3.40.50.670">
    <property type="match status" value="1"/>
</dbReference>
<dbReference type="SUPFAM" id="SSF54211">
    <property type="entry name" value="Ribosomal protein S5 domain 2-like"/>
    <property type="match status" value="1"/>
</dbReference>
<evidence type="ECO:0000256" key="1">
    <source>
        <dbReference type="ARBA" id="ARBA00000185"/>
    </source>
</evidence>
<comment type="catalytic activity">
    <reaction evidence="1 11">
        <text>ATP-dependent breakage, passage and rejoining of double-stranded DNA.</text>
        <dbReference type="EC" id="5.6.2.2"/>
    </reaction>
</comment>
<dbReference type="CDD" id="cd00822">
    <property type="entry name" value="TopoII_Trans_DNA_gyrase"/>
    <property type="match status" value="1"/>
</dbReference>
<feature type="binding site" evidence="11">
    <location>
        <position position="130"/>
    </location>
    <ligand>
        <name>ATP</name>
        <dbReference type="ChEBI" id="CHEBI:30616"/>
    </ligand>
</feature>
<reference evidence="13 14" key="1">
    <citation type="submission" date="2018-02" db="EMBL/GenBank/DDBJ databases">
        <title>The draft genome of Phyllobacterium sp. 1N-3.</title>
        <authorList>
            <person name="Liu L."/>
            <person name="Li L."/>
            <person name="Zhang X."/>
            <person name="Wang T."/>
            <person name="Liang L."/>
        </authorList>
    </citation>
    <scope>NUCLEOTIDE SEQUENCE [LARGE SCALE GENOMIC DNA]</scope>
    <source>
        <strain evidence="13 14">1N-3</strain>
    </source>
</reference>
<dbReference type="GO" id="GO:0046872">
    <property type="term" value="F:metal ion binding"/>
    <property type="evidence" value="ECO:0007669"/>
    <property type="project" value="UniProtKB-KW"/>
</dbReference>
<dbReference type="InterPro" id="IPR013760">
    <property type="entry name" value="Topo_IIA-like_dom_sf"/>
</dbReference>
<evidence type="ECO:0000256" key="10">
    <source>
        <dbReference type="ARBA" id="ARBA00063644"/>
    </source>
</evidence>
<evidence type="ECO:0000256" key="9">
    <source>
        <dbReference type="ARBA" id="ARBA00023235"/>
    </source>
</evidence>
<dbReference type="GO" id="GO:0005694">
    <property type="term" value="C:chromosome"/>
    <property type="evidence" value="ECO:0007669"/>
    <property type="project" value="InterPro"/>
</dbReference>
<dbReference type="InterPro" id="IPR005737">
    <property type="entry name" value="TopoIV_B_Gneg"/>
</dbReference>
<dbReference type="PANTHER" id="PTHR45866">
    <property type="entry name" value="DNA GYRASE/TOPOISOMERASE SUBUNIT B"/>
    <property type="match status" value="1"/>
</dbReference>
<evidence type="ECO:0000256" key="4">
    <source>
        <dbReference type="ARBA" id="ARBA00022741"/>
    </source>
</evidence>
<keyword evidence="4 11" id="KW-0547">Nucleotide-binding</keyword>
<dbReference type="InterPro" id="IPR014721">
    <property type="entry name" value="Ribsml_uS5_D2-typ_fold_subgr"/>
</dbReference>
<dbReference type="HAMAP" id="MF_00938">
    <property type="entry name" value="ParE_type1"/>
    <property type="match status" value="1"/>
</dbReference>
<feature type="binding site" evidence="11">
    <location>
        <begin position="172"/>
        <end position="178"/>
    </location>
    <ligand>
        <name>ATP</name>
        <dbReference type="ChEBI" id="CHEBI:30616"/>
    </ligand>
</feature>
<dbReference type="InterPro" id="IPR003594">
    <property type="entry name" value="HATPase_dom"/>
</dbReference>
<keyword evidence="3" id="KW-0479">Metal-binding</keyword>
<feature type="site" description="Interaction with DNA" evidence="11">
    <location>
        <position position="517"/>
    </location>
</feature>
<dbReference type="CDD" id="cd16928">
    <property type="entry name" value="HATPase_GyrB-like"/>
    <property type="match status" value="1"/>
</dbReference>
<dbReference type="SMART" id="SM00387">
    <property type="entry name" value="HATPase_c"/>
    <property type="match status" value="1"/>
</dbReference>
<keyword evidence="8 11" id="KW-0238">DNA-binding</keyword>
<dbReference type="Pfam" id="PF00204">
    <property type="entry name" value="DNA_gyraseB"/>
    <property type="match status" value="1"/>
</dbReference>
<proteinExistence type="inferred from homology"/>
<dbReference type="SUPFAM" id="SSF55874">
    <property type="entry name" value="ATPase domain of HSP90 chaperone/DNA topoisomerase II/histidine kinase"/>
    <property type="match status" value="1"/>
</dbReference>
<dbReference type="GO" id="GO:0003918">
    <property type="term" value="F:DNA topoisomerase type II (double strand cut, ATP-hydrolyzing) activity"/>
    <property type="evidence" value="ECO:0007669"/>
    <property type="project" value="UniProtKB-UniRule"/>
</dbReference>
<dbReference type="SUPFAM" id="SSF56719">
    <property type="entry name" value="Type II DNA topoisomerase"/>
    <property type="match status" value="1"/>
</dbReference>
<dbReference type="PRINTS" id="PR00418">
    <property type="entry name" value="TPI2FAMILY"/>
</dbReference>
<comment type="function">
    <text evidence="11">Topoisomerase IV is essential for chromosome segregation. It relaxes supercoiled DNA. Performs the decatenation events required during the replication of a circular DNA molecule.</text>
</comment>